<feature type="signal peptide" evidence="3">
    <location>
        <begin position="1"/>
        <end position="32"/>
    </location>
</feature>
<feature type="disulfide bond" evidence="2">
    <location>
        <begin position="184"/>
        <end position="232"/>
    </location>
</feature>
<evidence type="ECO:0000256" key="1">
    <source>
        <dbReference type="PIRSR" id="PIRSR637460-1"/>
    </source>
</evidence>
<feature type="disulfide bond" evidence="2">
    <location>
        <begin position="126"/>
        <end position="134"/>
    </location>
</feature>
<dbReference type="InterPro" id="IPR006311">
    <property type="entry name" value="TAT_signal"/>
</dbReference>
<dbReference type="InterPro" id="IPR037460">
    <property type="entry name" value="SEST-like"/>
</dbReference>
<feature type="disulfide bond" evidence="2">
    <location>
        <begin position="60"/>
        <end position="85"/>
    </location>
</feature>
<dbReference type="Proteomes" id="UP000183015">
    <property type="component" value="Unassembled WGS sequence"/>
</dbReference>
<keyword evidence="6" id="KW-1185">Reference proteome</keyword>
<dbReference type="Pfam" id="PF13472">
    <property type="entry name" value="Lipase_GDSL_2"/>
    <property type="match status" value="1"/>
</dbReference>
<dbReference type="SUPFAM" id="SSF52266">
    <property type="entry name" value="SGNH hydrolase"/>
    <property type="match status" value="1"/>
</dbReference>
<dbReference type="GO" id="GO:0004806">
    <property type="term" value="F:triacylglycerol lipase activity"/>
    <property type="evidence" value="ECO:0007669"/>
    <property type="project" value="TreeGrafter"/>
</dbReference>
<feature type="active site" evidence="1">
    <location>
        <position position="250"/>
    </location>
</feature>
<keyword evidence="2" id="KW-1015">Disulfide bond</keyword>
<feature type="chain" id="PRO_5010274735" evidence="3">
    <location>
        <begin position="33"/>
        <end position="268"/>
    </location>
</feature>
<evidence type="ECO:0000256" key="3">
    <source>
        <dbReference type="SAM" id="SignalP"/>
    </source>
</evidence>
<dbReference type="RefSeq" id="WP_425314723.1">
    <property type="nucleotide sequence ID" value="NZ_BBPN01000025.1"/>
</dbReference>
<evidence type="ECO:0000259" key="4">
    <source>
        <dbReference type="Pfam" id="PF13472"/>
    </source>
</evidence>
<feature type="domain" description="SGNH hydrolase-type esterase" evidence="4">
    <location>
        <begin position="39"/>
        <end position="256"/>
    </location>
</feature>
<sequence>MRMPASRRLLASTLAAGALLTGGLALAPSAQAATGGYVALGDSYSSGVGSGSYISASGSCYRSTLAYPYLWQKAHAPSSFTFAACSGATTADVLSGQLSGLNSGTTEVSITIGGNDAGFSSTMETCVLDGTSSCLSAVNSAENFINTQLAAKLDAVYSAIRSHAPNAHVVVLDYPHLYAVPGDCLFGISNTSRTAINGAADDLASVTAKEVAKYGNFSFGDVRSAFSGHEICTDSEWLHSTTWPIYESYHPTANGQSGGYLPVFGAHA</sequence>
<dbReference type="InterPro" id="IPR013830">
    <property type="entry name" value="SGNH_hydro"/>
</dbReference>
<dbReference type="EMBL" id="FOAZ01000022">
    <property type="protein sequence ID" value="SEM27863.1"/>
    <property type="molecule type" value="Genomic_DNA"/>
</dbReference>
<dbReference type="PROSITE" id="PS51318">
    <property type="entry name" value="TAT"/>
    <property type="match status" value="1"/>
</dbReference>
<keyword evidence="5" id="KW-0378">Hydrolase</keyword>
<reference evidence="6" key="1">
    <citation type="submission" date="2016-10" db="EMBL/GenBank/DDBJ databases">
        <authorList>
            <person name="Varghese N."/>
        </authorList>
    </citation>
    <scope>NUCLEOTIDE SEQUENCE [LARGE SCALE GENOMIC DNA]</scope>
    <source>
        <strain evidence="6">DSM 45096 / BCRC 16803 / CGMCC 4.1857 / CIP 109030 / JCM 12277 / KCTC 19219 / NBRC 100920 / 33214</strain>
    </source>
</reference>
<name>A0A1H7X279_STRJI</name>
<keyword evidence="3" id="KW-0732">Signal</keyword>
<evidence type="ECO:0000256" key="2">
    <source>
        <dbReference type="PIRSR" id="PIRSR637460-2"/>
    </source>
</evidence>
<evidence type="ECO:0000313" key="5">
    <source>
        <dbReference type="EMBL" id="SEM27863.1"/>
    </source>
</evidence>
<dbReference type="AlphaFoldDB" id="A0A1H7X279"/>
<organism evidence="5 6">
    <name type="scientific">Streptacidiphilus jiangxiensis</name>
    <dbReference type="NCBI Taxonomy" id="235985"/>
    <lineage>
        <taxon>Bacteria</taxon>
        <taxon>Bacillati</taxon>
        <taxon>Actinomycetota</taxon>
        <taxon>Actinomycetes</taxon>
        <taxon>Kitasatosporales</taxon>
        <taxon>Streptomycetaceae</taxon>
        <taxon>Streptacidiphilus</taxon>
    </lineage>
</organism>
<dbReference type="GO" id="GO:0019433">
    <property type="term" value="P:triglyceride catabolic process"/>
    <property type="evidence" value="ECO:0007669"/>
    <property type="project" value="TreeGrafter"/>
</dbReference>
<dbReference type="eggNOG" id="COG2755">
    <property type="taxonomic scope" value="Bacteria"/>
</dbReference>
<accession>A0A1H7X279</accession>
<feature type="active site" description="Nucleophile" evidence="1">
    <location>
        <position position="43"/>
    </location>
</feature>
<dbReference type="PANTHER" id="PTHR37981">
    <property type="entry name" value="LIPASE 2"/>
    <property type="match status" value="1"/>
</dbReference>
<dbReference type="PANTHER" id="PTHR37981:SF1">
    <property type="entry name" value="SGNH HYDROLASE-TYPE ESTERASE DOMAIN-CONTAINING PROTEIN"/>
    <property type="match status" value="1"/>
</dbReference>
<dbReference type="Gene3D" id="3.40.50.1110">
    <property type="entry name" value="SGNH hydrolase"/>
    <property type="match status" value="1"/>
</dbReference>
<dbReference type="InterPro" id="IPR036514">
    <property type="entry name" value="SGNH_hydro_sf"/>
</dbReference>
<protein>
    <submittedName>
        <fullName evidence="5">GDSL-like Lipase/Acylhydrolase family protein</fullName>
    </submittedName>
</protein>
<dbReference type="CDD" id="cd01823">
    <property type="entry name" value="SEST_like"/>
    <property type="match status" value="1"/>
</dbReference>
<gene>
    <name evidence="5" type="ORF">SAMN05414137_12285</name>
</gene>
<proteinExistence type="predicted"/>
<evidence type="ECO:0000313" key="6">
    <source>
        <dbReference type="Proteomes" id="UP000183015"/>
    </source>
</evidence>
<dbReference type="STRING" id="235985.SAMN05414137_12285"/>